<dbReference type="OrthoDB" id="9803751at2"/>
<feature type="signal peptide" evidence="6">
    <location>
        <begin position="1"/>
        <end position="27"/>
    </location>
</feature>
<dbReference type="InterPro" id="IPR050738">
    <property type="entry name" value="Sulfatase"/>
</dbReference>
<name>A0A2T3NDR7_9GAMM</name>
<evidence type="ECO:0000313" key="8">
    <source>
        <dbReference type="EMBL" id="PSW12345.1"/>
    </source>
</evidence>
<dbReference type="Pfam" id="PF00884">
    <property type="entry name" value="Sulfatase"/>
    <property type="match status" value="1"/>
</dbReference>
<dbReference type="InterPro" id="IPR017850">
    <property type="entry name" value="Alkaline_phosphatase_core_sf"/>
</dbReference>
<keyword evidence="2" id="KW-0479">Metal-binding</keyword>
<dbReference type="GO" id="GO:0046872">
    <property type="term" value="F:metal ion binding"/>
    <property type="evidence" value="ECO:0007669"/>
    <property type="project" value="UniProtKB-KW"/>
</dbReference>
<reference evidence="8 9" key="1">
    <citation type="submission" date="2018-03" db="EMBL/GenBank/DDBJ databases">
        <title>Whole genome sequencing of Histamine producing bacteria.</title>
        <authorList>
            <person name="Butler K."/>
        </authorList>
    </citation>
    <scope>NUCLEOTIDE SEQUENCE [LARGE SCALE GENOMIC DNA]</scope>
    <source>
        <strain evidence="8 9">DSM 19138</strain>
    </source>
</reference>
<dbReference type="AlphaFoldDB" id="A0A2T3NDR7"/>
<evidence type="ECO:0000256" key="2">
    <source>
        <dbReference type="ARBA" id="ARBA00022723"/>
    </source>
</evidence>
<dbReference type="Proteomes" id="UP000241346">
    <property type="component" value="Unassembled WGS sequence"/>
</dbReference>
<evidence type="ECO:0000259" key="7">
    <source>
        <dbReference type="Pfam" id="PF00884"/>
    </source>
</evidence>
<feature type="domain" description="Sulfatase N-terminal" evidence="7">
    <location>
        <begin position="39"/>
        <end position="469"/>
    </location>
</feature>
<feature type="region of interest" description="Disordered" evidence="5">
    <location>
        <begin position="117"/>
        <end position="138"/>
    </location>
</feature>
<dbReference type="PANTHER" id="PTHR42693">
    <property type="entry name" value="ARYLSULFATASE FAMILY MEMBER"/>
    <property type="match status" value="1"/>
</dbReference>
<evidence type="ECO:0000256" key="1">
    <source>
        <dbReference type="ARBA" id="ARBA00008779"/>
    </source>
</evidence>
<dbReference type="PROSITE" id="PS00523">
    <property type="entry name" value="SULFATASE_1"/>
    <property type="match status" value="1"/>
</dbReference>
<evidence type="ECO:0000256" key="6">
    <source>
        <dbReference type="SAM" id="SignalP"/>
    </source>
</evidence>
<keyword evidence="6" id="KW-0732">Signal</keyword>
<dbReference type="SUPFAM" id="SSF53649">
    <property type="entry name" value="Alkaline phosphatase-like"/>
    <property type="match status" value="1"/>
</dbReference>
<evidence type="ECO:0000256" key="5">
    <source>
        <dbReference type="SAM" id="MobiDB-lite"/>
    </source>
</evidence>
<dbReference type="RefSeq" id="WP_107298835.1">
    <property type="nucleotide sequence ID" value="NZ_PYMB01000005.1"/>
</dbReference>
<comment type="similarity">
    <text evidence="1">Belongs to the sulfatase family.</text>
</comment>
<evidence type="ECO:0000256" key="4">
    <source>
        <dbReference type="ARBA" id="ARBA00022837"/>
    </source>
</evidence>
<protein>
    <recommendedName>
        <fullName evidence="7">Sulfatase N-terminal domain-containing protein</fullName>
    </recommendedName>
</protein>
<organism evidence="8 9">
    <name type="scientific">Photobacterium rosenbergii</name>
    <dbReference type="NCBI Taxonomy" id="294936"/>
    <lineage>
        <taxon>Bacteria</taxon>
        <taxon>Pseudomonadati</taxon>
        <taxon>Pseudomonadota</taxon>
        <taxon>Gammaproteobacteria</taxon>
        <taxon>Vibrionales</taxon>
        <taxon>Vibrionaceae</taxon>
        <taxon>Photobacterium</taxon>
    </lineage>
</organism>
<dbReference type="GO" id="GO:0004065">
    <property type="term" value="F:arylsulfatase activity"/>
    <property type="evidence" value="ECO:0007669"/>
    <property type="project" value="TreeGrafter"/>
</dbReference>
<dbReference type="Gene3D" id="3.40.720.10">
    <property type="entry name" value="Alkaline Phosphatase, subunit A"/>
    <property type="match status" value="2"/>
</dbReference>
<sequence length="611" mass="67749">MTIPSFKKCLLASSLITALGVANPATASSTGVTTNQGQPNVVIIVADDLGHADAGFYQGEWNSEDTVSNQTTKFITKIASSGAVFNHGYVTAPVCGPSRAGMLTGRYQQTFGFYSNPAPDDADDNEPVDHEEGVEPGIPTEIPTIGNYFQNAGYTTAFIGKDHDGEDWKFWPHNRGFDYFFGFNNGAVAYEIGDKNQFNTFTTPHSTMWQSFDENHPVPSDEEKVSAEILVTEHFQLLEELACETPNANDPNVCDKERTEKQLITAFDNHKADLDSSYDPETYRTEYYAALETVAGLQIEPDFENVYLTDKFGEKAVDFISEHANEQQPFLLYLAFNAVHTPLKATNVDEAEINFVGPEYVTEEEKASRKTALAMAKSLDNSVAKIYKKLKRKGILENTIIVFVSDNGGKPKSNFSSNKPLSGHKGELYEGGTRVPFAISWPGKISPQIVDEPIITIDILPTILNAAGVDTSDKAAYDLHGVNLLPRLTHQVEKLEDRYLFWDRVNKAAVFDGEFKLLKTRKKQFQLFRLRDCGEVSCESDSAVNFAEFDEYIDSTGETQKAFYDVSDANPEKLQELKNALAAFQCKNPVPTWGVKAPDPSIYNNPEACPK</sequence>
<keyword evidence="4" id="KW-0106">Calcium</keyword>
<keyword evidence="3" id="KW-0378">Hydrolase</keyword>
<accession>A0A2T3NDR7</accession>
<proteinExistence type="inferred from homology"/>
<evidence type="ECO:0000313" key="9">
    <source>
        <dbReference type="Proteomes" id="UP000241346"/>
    </source>
</evidence>
<dbReference type="EMBL" id="PYMB01000005">
    <property type="protein sequence ID" value="PSW12345.1"/>
    <property type="molecule type" value="Genomic_DNA"/>
</dbReference>
<gene>
    <name evidence="8" type="ORF">C9J01_14320</name>
</gene>
<dbReference type="InterPro" id="IPR000917">
    <property type="entry name" value="Sulfatase_N"/>
</dbReference>
<comment type="caution">
    <text evidence="8">The sequence shown here is derived from an EMBL/GenBank/DDBJ whole genome shotgun (WGS) entry which is preliminary data.</text>
</comment>
<feature type="chain" id="PRO_5015717213" description="Sulfatase N-terminal domain-containing protein" evidence="6">
    <location>
        <begin position="28"/>
        <end position="611"/>
    </location>
</feature>
<evidence type="ECO:0000256" key="3">
    <source>
        <dbReference type="ARBA" id="ARBA00022801"/>
    </source>
</evidence>
<dbReference type="PANTHER" id="PTHR42693:SF53">
    <property type="entry name" value="ENDO-4-O-SULFATASE"/>
    <property type="match status" value="1"/>
</dbReference>
<dbReference type="InterPro" id="IPR024607">
    <property type="entry name" value="Sulfatase_CS"/>
</dbReference>